<name>A0A7W4WC99_9GAMM</name>
<evidence type="ECO:0000256" key="1">
    <source>
        <dbReference type="SAM" id="MobiDB-lite"/>
    </source>
</evidence>
<organism evidence="2 3">
    <name type="scientific">Microbulbifer rhizosphaerae</name>
    <dbReference type="NCBI Taxonomy" id="1562603"/>
    <lineage>
        <taxon>Bacteria</taxon>
        <taxon>Pseudomonadati</taxon>
        <taxon>Pseudomonadota</taxon>
        <taxon>Gammaproteobacteria</taxon>
        <taxon>Cellvibrionales</taxon>
        <taxon>Microbulbiferaceae</taxon>
        <taxon>Microbulbifer</taxon>
    </lineage>
</organism>
<feature type="region of interest" description="Disordered" evidence="1">
    <location>
        <begin position="54"/>
        <end position="81"/>
    </location>
</feature>
<gene>
    <name evidence="2" type="ORF">FHS09_001903</name>
</gene>
<evidence type="ECO:0000313" key="3">
    <source>
        <dbReference type="Proteomes" id="UP000535937"/>
    </source>
</evidence>
<reference evidence="2 3" key="1">
    <citation type="submission" date="2020-08" db="EMBL/GenBank/DDBJ databases">
        <title>Genomic Encyclopedia of Type Strains, Phase III (KMG-III): the genomes of soil and plant-associated and newly described type strains.</title>
        <authorList>
            <person name="Whitman W."/>
        </authorList>
    </citation>
    <scope>NUCLEOTIDE SEQUENCE [LARGE SCALE GENOMIC DNA]</scope>
    <source>
        <strain evidence="2 3">CECT 8799</strain>
    </source>
</reference>
<comment type="caution">
    <text evidence="2">The sequence shown here is derived from an EMBL/GenBank/DDBJ whole genome shotgun (WGS) entry which is preliminary data.</text>
</comment>
<sequence>MVFTSAAPDRTSFGYGDDSERTWFSAALYGDALDSGAADPAAWFVAANERVTEMEKEQGIEGESHSLPQHAVGPEFLRWGR</sequence>
<accession>A0A7W4WC99</accession>
<dbReference type="Proteomes" id="UP000535937">
    <property type="component" value="Unassembled WGS sequence"/>
</dbReference>
<dbReference type="RefSeq" id="WP_183459132.1">
    <property type="nucleotide sequence ID" value="NZ_JACHWZ010000007.1"/>
</dbReference>
<feature type="compositionally biased region" description="Basic and acidic residues" evidence="1">
    <location>
        <begin position="54"/>
        <end position="64"/>
    </location>
</feature>
<keyword evidence="3" id="KW-1185">Reference proteome</keyword>
<proteinExistence type="predicted"/>
<protein>
    <submittedName>
        <fullName evidence="2">Uncharacterized protein</fullName>
    </submittedName>
</protein>
<dbReference type="EMBL" id="JACHWZ010000007">
    <property type="protein sequence ID" value="MBB3061073.1"/>
    <property type="molecule type" value="Genomic_DNA"/>
</dbReference>
<evidence type="ECO:0000313" key="2">
    <source>
        <dbReference type="EMBL" id="MBB3061073.1"/>
    </source>
</evidence>
<dbReference type="AlphaFoldDB" id="A0A7W4WC99"/>